<dbReference type="EMBL" id="AP028910">
    <property type="protein sequence ID" value="BES90521.1"/>
    <property type="molecule type" value="Genomic_DNA"/>
</dbReference>
<organism evidence="2 3">
    <name type="scientific">Nesidiocoris tenuis</name>
    <dbReference type="NCBI Taxonomy" id="355587"/>
    <lineage>
        <taxon>Eukaryota</taxon>
        <taxon>Metazoa</taxon>
        <taxon>Ecdysozoa</taxon>
        <taxon>Arthropoda</taxon>
        <taxon>Hexapoda</taxon>
        <taxon>Insecta</taxon>
        <taxon>Pterygota</taxon>
        <taxon>Neoptera</taxon>
        <taxon>Paraneoptera</taxon>
        <taxon>Hemiptera</taxon>
        <taxon>Heteroptera</taxon>
        <taxon>Panheteroptera</taxon>
        <taxon>Cimicomorpha</taxon>
        <taxon>Miridae</taxon>
        <taxon>Dicyphina</taxon>
        <taxon>Nesidiocoris</taxon>
    </lineage>
</organism>
<evidence type="ECO:0000313" key="1">
    <source>
        <dbReference type="EMBL" id="BES90520.1"/>
    </source>
</evidence>
<keyword evidence="3" id="KW-1185">Reference proteome</keyword>
<reference evidence="2 3" key="1">
    <citation type="submission" date="2023-09" db="EMBL/GenBank/DDBJ databases">
        <title>Nesidiocoris tenuis whole genome shotgun sequence.</title>
        <authorList>
            <person name="Shibata T."/>
            <person name="Shimoda M."/>
            <person name="Kobayashi T."/>
            <person name="Uehara T."/>
        </authorList>
    </citation>
    <scope>NUCLEOTIDE SEQUENCE [LARGE SCALE GENOMIC DNA]</scope>
    <source>
        <strain evidence="2 3">Japan</strain>
    </source>
</reference>
<gene>
    <name evidence="1" type="ORF">NTJ_03328</name>
    <name evidence="2" type="ORF">NTJ_03329</name>
</gene>
<accession>A0ABN7AE14</accession>
<evidence type="ECO:0000313" key="2">
    <source>
        <dbReference type="EMBL" id="BES90521.1"/>
    </source>
</evidence>
<protein>
    <submittedName>
        <fullName evidence="2">Uncharacterized protein</fullName>
    </submittedName>
</protein>
<dbReference type="Proteomes" id="UP001307889">
    <property type="component" value="Chromosome 2"/>
</dbReference>
<dbReference type="EMBL" id="AP028910">
    <property type="protein sequence ID" value="BES90520.1"/>
    <property type="molecule type" value="Genomic_DNA"/>
</dbReference>
<sequence length="126" mass="14071">MECSVYHWDCTTEPVMIHYADGAAPPKAQIPTNILPLERLPSGCRIQLMDGEDKAIDVIFESYKLIPPTTPGGMISAEFDIRVDDSPRLGVPFKNIALAPLDVVELKKPIKDSFFPASRKTEFHRC</sequence>
<evidence type="ECO:0000313" key="3">
    <source>
        <dbReference type="Proteomes" id="UP001307889"/>
    </source>
</evidence>
<name>A0ABN7AE14_9HEMI</name>
<proteinExistence type="predicted"/>
<reference evidence="2" key="2">
    <citation type="submission" date="2023-09" db="EMBL/GenBank/DDBJ databases">
        <authorList>
            <consortium name="Insect Design Technology Group"/>
            <person name="Shibata T."/>
            <person name="Kobayashi T."/>
            <person name="Uehara T."/>
        </authorList>
    </citation>
    <scope>NUCLEOTIDE SEQUENCE</scope>
    <source>
        <strain evidence="2">Japan</strain>
    </source>
</reference>